<evidence type="ECO:0000313" key="2">
    <source>
        <dbReference type="EMBL" id="VAX33757.1"/>
    </source>
</evidence>
<dbReference type="PANTHER" id="PTHR23150:SF19">
    <property type="entry name" value="FORMYLGLYCINE-GENERATING ENZYME"/>
    <property type="match status" value="1"/>
</dbReference>
<organism evidence="2">
    <name type="scientific">hydrothermal vent metagenome</name>
    <dbReference type="NCBI Taxonomy" id="652676"/>
    <lineage>
        <taxon>unclassified sequences</taxon>
        <taxon>metagenomes</taxon>
        <taxon>ecological metagenomes</taxon>
    </lineage>
</organism>
<gene>
    <name evidence="2" type="ORF">MNBD_NITROSPIRAE01-884</name>
</gene>
<dbReference type="SUPFAM" id="SSF56436">
    <property type="entry name" value="C-type lectin-like"/>
    <property type="match status" value="1"/>
</dbReference>
<dbReference type="InterPro" id="IPR005532">
    <property type="entry name" value="SUMF_dom"/>
</dbReference>
<dbReference type="AlphaFoldDB" id="A0A3B1DXW7"/>
<dbReference type="Pfam" id="PF03781">
    <property type="entry name" value="FGE-sulfatase"/>
    <property type="match status" value="1"/>
</dbReference>
<dbReference type="InterPro" id="IPR051043">
    <property type="entry name" value="Sulfatase_Mod_Factor_Kinase"/>
</dbReference>
<dbReference type="PANTHER" id="PTHR23150">
    <property type="entry name" value="SULFATASE MODIFYING FACTOR 1, 2"/>
    <property type="match status" value="1"/>
</dbReference>
<reference evidence="2" key="1">
    <citation type="submission" date="2018-06" db="EMBL/GenBank/DDBJ databases">
        <authorList>
            <person name="Zhirakovskaya E."/>
        </authorList>
    </citation>
    <scope>NUCLEOTIDE SEQUENCE</scope>
</reference>
<protein>
    <submittedName>
        <fullName evidence="2">Sulfatase modifying factor 1 (C-alpha-formyglycine- generating enzyme 1)</fullName>
    </submittedName>
</protein>
<dbReference type="GO" id="GO:0120147">
    <property type="term" value="F:formylglycine-generating oxidase activity"/>
    <property type="evidence" value="ECO:0007669"/>
    <property type="project" value="TreeGrafter"/>
</dbReference>
<dbReference type="InterPro" id="IPR016187">
    <property type="entry name" value="CTDL_fold"/>
</dbReference>
<name>A0A3B1DXW7_9ZZZZ</name>
<feature type="domain" description="Sulfatase-modifying factor enzyme-like" evidence="1">
    <location>
        <begin position="34"/>
        <end position="270"/>
    </location>
</feature>
<sequence length="273" mass="31054">MIFVRFSFLLIPSVVGLMIFSGCALKAAPARAPRGMVSVTAGRFIRGSNRVDEFQQASEMGSKKPWYKDESPQHEISLPLFYIDRYEVTNVEYKFFIDATQWRSPPHFLDRKVPNGRERFPISQVNWYEAERYCRWRGKRLPSEAEWEKAARGTDGREFPWGNDFELIKQNADAPDSGDVAVVGSFIESMSPYGAMDMAGNVWEWTSDWYAPYPNGTFKSPLFGEKQKVFKGGGGGRVGHYALPLFYRSAYRSSIAPEQAFADLGFRCAKSLE</sequence>
<accession>A0A3B1DXW7</accession>
<proteinExistence type="predicted"/>
<dbReference type="Gene3D" id="3.90.1580.10">
    <property type="entry name" value="paralog of FGE (formylglycine-generating enzyme)"/>
    <property type="match status" value="1"/>
</dbReference>
<dbReference type="EMBL" id="UOGF01000119">
    <property type="protein sequence ID" value="VAX33757.1"/>
    <property type="molecule type" value="Genomic_DNA"/>
</dbReference>
<evidence type="ECO:0000259" key="1">
    <source>
        <dbReference type="Pfam" id="PF03781"/>
    </source>
</evidence>
<dbReference type="PROSITE" id="PS51257">
    <property type="entry name" value="PROKAR_LIPOPROTEIN"/>
    <property type="match status" value="1"/>
</dbReference>
<dbReference type="InterPro" id="IPR042095">
    <property type="entry name" value="SUMF_sf"/>
</dbReference>